<dbReference type="FunCoup" id="A9UQA6">
    <property type="interactions" value="1366"/>
</dbReference>
<feature type="region of interest" description="Disordered" evidence="7">
    <location>
        <begin position="56"/>
        <end position="87"/>
    </location>
</feature>
<dbReference type="Pfam" id="PF07767">
    <property type="entry name" value="Nop53"/>
    <property type="match status" value="1"/>
</dbReference>
<dbReference type="OMA" id="TEKWTHK"/>
<dbReference type="GeneID" id="5887377"/>
<evidence type="ECO:0000313" key="9">
    <source>
        <dbReference type="Proteomes" id="UP000001357"/>
    </source>
</evidence>
<feature type="compositionally biased region" description="Basic and acidic residues" evidence="7">
    <location>
        <begin position="459"/>
        <end position="475"/>
    </location>
</feature>
<comment type="similarity">
    <text evidence="3">Belongs to the NOP53 family.</text>
</comment>
<protein>
    <recommendedName>
        <fullName evidence="4">Ribosome biogenesis protein NOP53</fullName>
    </recommendedName>
</protein>
<dbReference type="GO" id="GO:0005730">
    <property type="term" value="C:nucleolus"/>
    <property type="evidence" value="ECO:0000318"/>
    <property type="project" value="GO_Central"/>
</dbReference>
<feature type="compositionally biased region" description="Basic and acidic residues" evidence="7">
    <location>
        <begin position="56"/>
        <end position="68"/>
    </location>
</feature>
<dbReference type="PANTHER" id="PTHR14211">
    <property type="entry name" value="GLIOMA SUPPRESSOR CANDIDATE REGION GENE 2"/>
    <property type="match status" value="1"/>
</dbReference>
<evidence type="ECO:0000256" key="6">
    <source>
        <dbReference type="ARBA" id="ARBA00023242"/>
    </source>
</evidence>
<dbReference type="GO" id="GO:0008097">
    <property type="term" value="F:5S rRNA binding"/>
    <property type="evidence" value="ECO:0000318"/>
    <property type="project" value="GO_Central"/>
</dbReference>
<dbReference type="InterPro" id="IPR011687">
    <property type="entry name" value="Nop53/GLTSCR2"/>
</dbReference>
<dbReference type="RefSeq" id="XP_001742776.1">
    <property type="nucleotide sequence ID" value="XM_001742724.1"/>
</dbReference>
<dbReference type="EMBL" id="CH991543">
    <property type="protein sequence ID" value="EDQ93014.1"/>
    <property type="molecule type" value="Genomic_DNA"/>
</dbReference>
<keyword evidence="9" id="KW-1185">Reference proteome</keyword>
<feature type="compositionally biased region" description="Polar residues" evidence="7">
    <location>
        <begin position="163"/>
        <end position="178"/>
    </location>
</feature>
<evidence type="ECO:0000256" key="2">
    <source>
        <dbReference type="ARBA" id="ARBA00004642"/>
    </source>
</evidence>
<feature type="region of interest" description="Disordered" evidence="7">
    <location>
        <begin position="459"/>
        <end position="508"/>
    </location>
</feature>
<dbReference type="PIRSF" id="PIRSF017302">
    <property type="entry name" value="Gltscr2"/>
    <property type="match status" value="1"/>
</dbReference>
<keyword evidence="5" id="KW-0690">Ribosome biogenesis</keyword>
<dbReference type="STRING" id="81824.A9UQA6"/>
<proteinExistence type="inferred from homology"/>
<dbReference type="InParanoid" id="A9UQA6"/>
<evidence type="ECO:0000256" key="1">
    <source>
        <dbReference type="ARBA" id="ARBA00004604"/>
    </source>
</evidence>
<feature type="region of interest" description="Disordered" evidence="7">
    <location>
        <begin position="16"/>
        <end position="39"/>
    </location>
</feature>
<evidence type="ECO:0000313" key="8">
    <source>
        <dbReference type="EMBL" id="EDQ93014.1"/>
    </source>
</evidence>
<feature type="region of interest" description="Disordered" evidence="7">
    <location>
        <begin position="126"/>
        <end position="209"/>
    </location>
</feature>
<keyword evidence="6" id="KW-0539">Nucleus</keyword>
<feature type="compositionally biased region" description="Basic and acidic residues" evidence="7">
    <location>
        <begin position="288"/>
        <end position="314"/>
    </location>
</feature>
<evidence type="ECO:0000256" key="5">
    <source>
        <dbReference type="ARBA" id="ARBA00022517"/>
    </source>
</evidence>
<name>A9UQA6_MONBE</name>
<comment type="subcellular location">
    <subcellularLocation>
        <location evidence="1">Nucleus</location>
        <location evidence="1">Nucleolus</location>
    </subcellularLocation>
    <subcellularLocation>
        <location evidence="2">Nucleus</location>
        <location evidence="2">Nucleoplasm</location>
    </subcellularLocation>
</comment>
<dbReference type="GO" id="GO:0006364">
    <property type="term" value="P:rRNA processing"/>
    <property type="evidence" value="ECO:0000318"/>
    <property type="project" value="GO_Central"/>
</dbReference>
<sequence length="508" mass="57776">MTTVVRAKADGTFEEVSAHKLRRKQRGKRSDKKNMRKHIDMSAVEDAIDQRRFEERTGADDLKSKSDDQLFQLDTGSAPAAKPVRLGRKARAASKVLRVDQVVAPNPNIKPVVSLPKKNTEYSLEKEIKAKKIKPAQPNTAAPPSQEEEADPETTVWDETQEDPTNGNPFLQHLQPSSVAIPDSVHKPHASKTKVVEPCHPGQSYNPLATDHHSLLETATDIEVKAERARNRVRKQLPENLSKSASNYKMMEQLQEGLSEFVQPITLEEQDAKSASNQDDDEDEDDAEAAKRQDIKSKRKERSEAAKQHDERVAAHRAKKSQAKLAKDLDRLDAINSEIRNAERKQRTKATARAAVKAQRQLEPRKLSKYEFKKPKPEIKLTEELEGSLRRLAPEGNLVKDRLNNLVMRNIVEYRREANPRRRYQQKEVTTRSRKNFELQFDLNKEQAKRSAKAQEAEEALELKRQEKKQVDRLARLTQRQKHNKHKAKRNGGTSGSNAAKSAKLSKM</sequence>
<evidence type="ECO:0000256" key="3">
    <source>
        <dbReference type="ARBA" id="ARBA00008838"/>
    </source>
</evidence>
<accession>A9UQA6</accession>
<feature type="compositionally biased region" description="Basic residues" evidence="7">
    <location>
        <begin position="19"/>
        <end position="36"/>
    </location>
</feature>
<dbReference type="GO" id="GO:0005654">
    <property type="term" value="C:nucleoplasm"/>
    <property type="evidence" value="ECO:0007669"/>
    <property type="project" value="UniProtKB-SubCell"/>
</dbReference>
<dbReference type="AlphaFoldDB" id="A9UQA6"/>
<feature type="region of interest" description="Disordered" evidence="7">
    <location>
        <begin position="340"/>
        <end position="362"/>
    </location>
</feature>
<evidence type="ECO:0000256" key="7">
    <source>
        <dbReference type="SAM" id="MobiDB-lite"/>
    </source>
</evidence>
<dbReference type="Proteomes" id="UP000001357">
    <property type="component" value="Unassembled WGS sequence"/>
</dbReference>
<feature type="region of interest" description="Disordered" evidence="7">
    <location>
        <begin position="254"/>
        <end position="327"/>
    </location>
</feature>
<organism evidence="8 9">
    <name type="scientific">Monosiga brevicollis</name>
    <name type="common">Choanoflagellate</name>
    <dbReference type="NCBI Taxonomy" id="81824"/>
    <lineage>
        <taxon>Eukaryota</taxon>
        <taxon>Choanoflagellata</taxon>
        <taxon>Craspedida</taxon>
        <taxon>Salpingoecidae</taxon>
        <taxon>Monosiga</taxon>
    </lineage>
</organism>
<dbReference type="eggNOG" id="KOG2823">
    <property type="taxonomic scope" value="Eukaryota"/>
</dbReference>
<dbReference type="KEGG" id="mbr:MONBRDRAFT_30938"/>
<dbReference type="GO" id="GO:0000027">
    <property type="term" value="P:ribosomal large subunit assembly"/>
    <property type="evidence" value="ECO:0000318"/>
    <property type="project" value="GO_Central"/>
</dbReference>
<reference evidence="8 9" key="1">
    <citation type="journal article" date="2008" name="Nature">
        <title>The genome of the choanoflagellate Monosiga brevicollis and the origin of metazoans.</title>
        <authorList>
            <consortium name="JGI Sequencing"/>
            <person name="King N."/>
            <person name="Westbrook M.J."/>
            <person name="Young S.L."/>
            <person name="Kuo A."/>
            <person name="Abedin M."/>
            <person name="Chapman J."/>
            <person name="Fairclough S."/>
            <person name="Hellsten U."/>
            <person name="Isogai Y."/>
            <person name="Letunic I."/>
            <person name="Marr M."/>
            <person name="Pincus D."/>
            <person name="Putnam N."/>
            <person name="Rokas A."/>
            <person name="Wright K.J."/>
            <person name="Zuzow R."/>
            <person name="Dirks W."/>
            <person name="Good M."/>
            <person name="Goodstein D."/>
            <person name="Lemons D."/>
            <person name="Li W."/>
            <person name="Lyons J.B."/>
            <person name="Morris A."/>
            <person name="Nichols S."/>
            <person name="Richter D.J."/>
            <person name="Salamov A."/>
            <person name="Bork P."/>
            <person name="Lim W.A."/>
            <person name="Manning G."/>
            <person name="Miller W.T."/>
            <person name="McGinnis W."/>
            <person name="Shapiro H."/>
            <person name="Tjian R."/>
            <person name="Grigoriev I.V."/>
            <person name="Rokhsar D."/>
        </authorList>
    </citation>
    <scope>NUCLEOTIDE SEQUENCE [LARGE SCALE GENOMIC DNA]</scope>
    <source>
        <strain evidence="9">MX1 / ATCC 50154</strain>
    </source>
</reference>
<feature type="compositionally biased region" description="Low complexity" evidence="7">
    <location>
        <begin position="349"/>
        <end position="359"/>
    </location>
</feature>
<gene>
    <name evidence="8" type="ORF">MONBRDRAFT_30938</name>
</gene>
<dbReference type="PANTHER" id="PTHR14211:SF7">
    <property type="entry name" value="RIBOSOME BIOGENESIS PROTEIN NOP53"/>
    <property type="match status" value="1"/>
</dbReference>
<feature type="compositionally biased region" description="Acidic residues" evidence="7">
    <location>
        <begin position="278"/>
        <end position="287"/>
    </location>
</feature>
<evidence type="ECO:0000256" key="4">
    <source>
        <dbReference type="ARBA" id="ARBA00018339"/>
    </source>
</evidence>
<feature type="compositionally biased region" description="Basic residues" evidence="7">
    <location>
        <begin position="479"/>
        <end position="490"/>
    </location>
</feature>